<evidence type="ECO:0000259" key="4">
    <source>
        <dbReference type="Pfam" id="PF00135"/>
    </source>
</evidence>
<feature type="domain" description="Carboxylesterase type B" evidence="4">
    <location>
        <begin position="33"/>
        <end position="503"/>
    </location>
</feature>
<dbReference type="Proteomes" id="UP000759537">
    <property type="component" value="Unassembled WGS sequence"/>
</dbReference>
<gene>
    <name evidence="5" type="ORF">DFH94DRAFT_689266</name>
</gene>
<dbReference type="EC" id="3.1.1.-" evidence="3"/>
<reference evidence="5" key="1">
    <citation type="submission" date="2019-10" db="EMBL/GenBank/DDBJ databases">
        <authorList>
            <consortium name="DOE Joint Genome Institute"/>
            <person name="Kuo A."/>
            <person name="Miyauchi S."/>
            <person name="Kiss E."/>
            <person name="Drula E."/>
            <person name="Kohler A."/>
            <person name="Sanchez-Garcia M."/>
            <person name="Andreopoulos B."/>
            <person name="Barry K.W."/>
            <person name="Bonito G."/>
            <person name="Buee M."/>
            <person name="Carver A."/>
            <person name="Chen C."/>
            <person name="Cichocki N."/>
            <person name="Clum A."/>
            <person name="Culley D."/>
            <person name="Crous P.W."/>
            <person name="Fauchery L."/>
            <person name="Girlanda M."/>
            <person name="Hayes R."/>
            <person name="Keri Z."/>
            <person name="LaButti K."/>
            <person name="Lipzen A."/>
            <person name="Lombard V."/>
            <person name="Magnuson J."/>
            <person name="Maillard F."/>
            <person name="Morin E."/>
            <person name="Murat C."/>
            <person name="Nolan M."/>
            <person name="Ohm R."/>
            <person name="Pangilinan J."/>
            <person name="Pereira M."/>
            <person name="Perotto S."/>
            <person name="Peter M."/>
            <person name="Riley R."/>
            <person name="Sitrit Y."/>
            <person name="Stielow B."/>
            <person name="Szollosi G."/>
            <person name="Zifcakova L."/>
            <person name="Stursova M."/>
            <person name="Spatafora J.W."/>
            <person name="Tedersoo L."/>
            <person name="Vaario L.-M."/>
            <person name="Yamada A."/>
            <person name="Yan M."/>
            <person name="Wang P."/>
            <person name="Xu J."/>
            <person name="Bruns T."/>
            <person name="Baldrian P."/>
            <person name="Vilgalys R."/>
            <person name="Henrissat B."/>
            <person name="Grigoriev I.V."/>
            <person name="Hibbett D."/>
            <person name="Nagy L.G."/>
            <person name="Martin F.M."/>
        </authorList>
    </citation>
    <scope>NUCLEOTIDE SEQUENCE</scope>
    <source>
        <strain evidence="5">Prilba</strain>
    </source>
</reference>
<evidence type="ECO:0000256" key="1">
    <source>
        <dbReference type="ARBA" id="ARBA00005964"/>
    </source>
</evidence>
<protein>
    <recommendedName>
        <fullName evidence="3">Carboxylic ester hydrolase</fullName>
        <ecNumber evidence="3">3.1.1.-</ecNumber>
    </recommendedName>
</protein>
<dbReference type="PANTHER" id="PTHR11559">
    <property type="entry name" value="CARBOXYLESTERASE"/>
    <property type="match status" value="1"/>
</dbReference>
<proteinExistence type="inferred from homology"/>
<reference evidence="5" key="2">
    <citation type="journal article" date="2020" name="Nat. Commun.">
        <title>Large-scale genome sequencing of mycorrhizal fungi provides insights into the early evolution of symbiotic traits.</title>
        <authorList>
            <person name="Miyauchi S."/>
            <person name="Kiss E."/>
            <person name="Kuo A."/>
            <person name="Drula E."/>
            <person name="Kohler A."/>
            <person name="Sanchez-Garcia M."/>
            <person name="Morin E."/>
            <person name="Andreopoulos B."/>
            <person name="Barry K.W."/>
            <person name="Bonito G."/>
            <person name="Buee M."/>
            <person name="Carver A."/>
            <person name="Chen C."/>
            <person name="Cichocki N."/>
            <person name="Clum A."/>
            <person name="Culley D."/>
            <person name="Crous P.W."/>
            <person name="Fauchery L."/>
            <person name="Girlanda M."/>
            <person name="Hayes R.D."/>
            <person name="Keri Z."/>
            <person name="LaButti K."/>
            <person name="Lipzen A."/>
            <person name="Lombard V."/>
            <person name="Magnuson J."/>
            <person name="Maillard F."/>
            <person name="Murat C."/>
            <person name="Nolan M."/>
            <person name="Ohm R.A."/>
            <person name="Pangilinan J."/>
            <person name="Pereira M.F."/>
            <person name="Perotto S."/>
            <person name="Peter M."/>
            <person name="Pfister S."/>
            <person name="Riley R."/>
            <person name="Sitrit Y."/>
            <person name="Stielow J.B."/>
            <person name="Szollosi G."/>
            <person name="Zifcakova L."/>
            <person name="Stursova M."/>
            <person name="Spatafora J.W."/>
            <person name="Tedersoo L."/>
            <person name="Vaario L.M."/>
            <person name="Yamada A."/>
            <person name="Yan M."/>
            <person name="Wang P."/>
            <person name="Xu J."/>
            <person name="Bruns T."/>
            <person name="Baldrian P."/>
            <person name="Vilgalys R."/>
            <person name="Dunand C."/>
            <person name="Henrissat B."/>
            <person name="Grigoriev I.V."/>
            <person name="Hibbett D."/>
            <person name="Nagy L.G."/>
            <person name="Martin F.M."/>
        </authorList>
    </citation>
    <scope>NUCLEOTIDE SEQUENCE</scope>
    <source>
        <strain evidence="5">Prilba</strain>
    </source>
</reference>
<dbReference type="Pfam" id="PF00135">
    <property type="entry name" value="COesterase"/>
    <property type="match status" value="1"/>
</dbReference>
<dbReference type="OrthoDB" id="408631at2759"/>
<comment type="caution">
    <text evidence="5">The sequence shown here is derived from an EMBL/GenBank/DDBJ whole genome shotgun (WGS) entry which is preliminary data.</text>
</comment>
<name>A0A9P5N370_9AGAM</name>
<dbReference type="InterPro" id="IPR050309">
    <property type="entry name" value="Type-B_Carboxylest/Lipase"/>
</dbReference>
<dbReference type="InterPro" id="IPR029058">
    <property type="entry name" value="AB_hydrolase_fold"/>
</dbReference>
<accession>A0A9P5N370</accession>
<dbReference type="InterPro" id="IPR019826">
    <property type="entry name" value="Carboxylesterase_B_AS"/>
</dbReference>
<sequence>MRFVAVILILWATLHSWFDGRPRLQLGGTVLIGRHLQHSNLDFFGGIPFAEPPVGHYRFSPPRPKHSLSPLRSFDAGSYGLPCLQPDCLTLNVFRPSGIDVNSSLPVMVWIYGGGFYSGASSIYDGAPLVEQSVARGTPILYVSMNYRIAPLGFPQGPEAVERGALNLGLHDQWAALEWVQHNIASFGGDPRKVTVFGESAGALSTFYHYLNENFSTVARAAIFQSGTSSTLPNFDGYRATPSWMLFANNTQSCATASPDQTFPCLIAADSSDLRASLTAAMAIELFPFRPVLDGPGGIISDLPARRLSNGAGGRVPFMAGAVLDEGTYFLPKDFQNKDIGIWLNANYTPSPLGPGGLKAGLDKVISLYPDDPSAGSPFNTGNETFGTGPGYKRGAAIIGDVMFQAPRRFLSQTTRAPSYAYLFTEPQPGADPSLGVFHSSELPYFFGDLSKNGPSNTAWLSRVMLDYWISFAVSLTPNDGKGTNRPHWGEYEETEVWYNDLAFGETFNLVQRILELNSKTMGLIPDRYRAISMDVIINMRDMLSW</sequence>
<evidence type="ECO:0000256" key="3">
    <source>
        <dbReference type="RuleBase" id="RU361235"/>
    </source>
</evidence>
<dbReference type="AlphaFoldDB" id="A0A9P5N370"/>
<dbReference type="InterPro" id="IPR002018">
    <property type="entry name" value="CarbesteraseB"/>
</dbReference>
<dbReference type="GO" id="GO:0016787">
    <property type="term" value="F:hydrolase activity"/>
    <property type="evidence" value="ECO:0007669"/>
    <property type="project" value="UniProtKB-KW"/>
</dbReference>
<feature type="signal peptide" evidence="3">
    <location>
        <begin position="1"/>
        <end position="16"/>
    </location>
</feature>
<feature type="chain" id="PRO_5040529987" description="Carboxylic ester hydrolase" evidence="3">
    <location>
        <begin position="17"/>
        <end position="546"/>
    </location>
</feature>
<dbReference type="PROSITE" id="PS00122">
    <property type="entry name" value="CARBOXYLESTERASE_B_1"/>
    <property type="match status" value="1"/>
</dbReference>
<evidence type="ECO:0000313" key="5">
    <source>
        <dbReference type="EMBL" id="KAF8484899.1"/>
    </source>
</evidence>
<evidence type="ECO:0000313" key="6">
    <source>
        <dbReference type="Proteomes" id="UP000759537"/>
    </source>
</evidence>
<dbReference type="EMBL" id="WHVB01000003">
    <property type="protein sequence ID" value="KAF8484899.1"/>
    <property type="molecule type" value="Genomic_DNA"/>
</dbReference>
<dbReference type="SUPFAM" id="SSF53474">
    <property type="entry name" value="alpha/beta-Hydrolases"/>
    <property type="match status" value="1"/>
</dbReference>
<keyword evidence="3" id="KW-0732">Signal</keyword>
<comment type="similarity">
    <text evidence="1 3">Belongs to the type-B carboxylesterase/lipase family.</text>
</comment>
<organism evidence="5 6">
    <name type="scientific">Russula ochroleuca</name>
    <dbReference type="NCBI Taxonomy" id="152965"/>
    <lineage>
        <taxon>Eukaryota</taxon>
        <taxon>Fungi</taxon>
        <taxon>Dikarya</taxon>
        <taxon>Basidiomycota</taxon>
        <taxon>Agaricomycotina</taxon>
        <taxon>Agaricomycetes</taxon>
        <taxon>Russulales</taxon>
        <taxon>Russulaceae</taxon>
        <taxon>Russula</taxon>
    </lineage>
</organism>
<keyword evidence="6" id="KW-1185">Reference proteome</keyword>
<evidence type="ECO:0000256" key="2">
    <source>
        <dbReference type="ARBA" id="ARBA00022801"/>
    </source>
</evidence>
<keyword evidence="2 3" id="KW-0378">Hydrolase</keyword>
<dbReference type="Gene3D" id="3.40.50.1820">
    <property type="entry name" value="alpha/beta hydrolase"/>
    <property type="match status" value="1"/>
</dbReference>